<dbReference type="AlphaFoldDB" id="A0A0N4TWJ1"/>
<keyword evidence="1" id="KW-0732">Signal</keyword>
<gene>
    <name evidence="2" type="ORF">BPAG_LOCUS13232</name>
</gene>
<keyword evidence="3" id="KW-1185">Reference proteome</keyword>
<organism evidence="4">
    <name type="scientific">Brugia pahangi</name>
    <name type="common">Filarial nematode worm</name>
    <dbReference type="NCBI Taxonomy" id="6280"/>
    <lineage>
        <taxon>Eukaryota</taxon>
        <taxon>Metazoa</taxon>
        <taxon>Ecdysozoa</taxon>
        <taxon>Nematoda</taxon>
        <taxon>Chromadorea</taxon>
        <taxon>Rhabditida</taxon>
        <taxon>Spirurina</taxon>
        <taxon>Spiruromorpha</taxon>
        <taxon>Filarioidea</taxon>
        <taxon>Onchocercidae</taxon>
        <taxon>Brugia</taxon>
    </lineage>
</organism>
<reference evidence="2 3" key="2">
    <citation type="submission" date="2018-11" db="EMBL/GenBank/DDBJ databases">
        <authorList>
            <consortium name="Pathogen Informatics"/>
        </authorList>
    </citation>
    <scope>NUCLEOTIDE SEQUENCE [LARGE SCALE GENOMIC DNA]</scope>
</reference>
<feature type="signal peptide" evidence="1">
    <location>
        <begin position="1"/>
        <end position="21"/>
    </location>
</feature>
<sequence>MYSIYFFFFFLQLSNIQTTVAQTDQTEPLDLSISKIKKEKSESQGLSVETESDGRIKLLERLLPIETLMEVMELSKQKKSTRKKQRCNVCQKEVKNVKEHLMTHTG</sequence>
<accession>A0A0N4TWJ1</accession>
<proteinExistence type="predicted"/>
<name>A0A0N4TWJ1_BRUPA</name>
<evidence type="ECO:0000256" key="1">
    <source>
        <dbReference type="SAM" id="SignalP"/>
    </source>
</evidence>
<reference evidence="4" key="1">
    <citation type="submission" date="2017-02" db="UniProtKB">
        <authorList>
            <consortium name="WormBaseParasite"/>
        </authorList>
    </citation>
    <scope>IDENTIFICATION</scope>
</reference>
<evidence type="ECO:0000313" key="4">
    <source>
        <dbReference type="WBParaSite" id="BPAG_0001330401-mRNA-1"/>
    </source>
</evidence>
<evidence type="ECO:0000313" key="3">
    <source>
        <dbReference type="Proteomes" id="UP000278627"/>
    </source>
</evidence>
<feature type="chain" id="PRO_5043122349" evidence="1">
    <location>
        <begin position="22"/>
        <end position="106"/>
    </location>
</feature>
<protein>
    <submittedName>
        <fullName evidence="4">C2H2-type domain-containing protein</fullName>
    </submittedName>
</protein>
<dbReference type="Proteomes" id="UP000278627">
    <property type="component" value="Unassembled WGS sequence"/>
</dbReference>
<dbReference type="EMBL" id="UZAD01013368">
    <property type="protein sequence ID" value="VDN94417.1"/>
    <property type="molecule type" value="Genomic_DNA"/>
</dbReference>
<evidence type="ECO:0000313" key="2">
    <source>
        <dbReference type="EMBL" id="VDN94417.1"/>
    </source>
</evidence>
<dbReference type="WBParaSite" id="BPAG_0001330401-mRNA-1">
    <property type="protein sequence ID" value="BPAG_0001330401-mRNA-1"/>
    <property type="gene ID" value="BPAG_0001330401"/>
</dbReference>